<gene>
    <name evidence="5" type="ORF">BJ322DRAFT_1169905</name>
</gene>
<evidence type="ECO:0000259" key="4">
    <source>
        <dbReference type="PROSITE" id="PS50158"/>
    </source>
</evidence>
<evidence type="ECO:0000256" key="2">
    <source>
        <dbReference type="PROSITE-ProRule" id="PRU00047"/>
    </source>
</evidence>
<keyword evidence="2" id="KW-0862">Zinc</keyword>
<dbReference type="GO" id="GO:0003676">
    <property type="term" value="F:nucleic acid binding"/>
    <property type="evidence" value="ECO:0007669"/>
    <property type="project" value="InterPro"/>
</dbReference>
<evidence type="ECO:0000256" key="1">
    <source>
        <dbReference type="ARBA" id="ARBA00022664"/>
    </source>
</evidence>
<name>A0A9P6LBG9_9AGAM</name>
<sequence>MDRPERPELQPYEFEDSQGQRYDLRDPVQSVTLLGLLGQTLAEETRHRRQLEAGLIGHADVAEQARQRIEGLEQQLNAANPPAPDQWQNLLTALQQGRAPPAPVPNPITTARLGIPTNFKEYPGTGKDIKAIKLPDPFNGRANHADPFIQSLETYFAQKPESMKAAKTRILTACSLINGWPESQWAQQVAGAVTSMRDNDYYFDDWSLFAAAFDEHFGVPEKKQNYFVQLTQLQQGKMPWPSFQAEFDRLTRESGTQQAQAFMYLKAATNPYLKALICRQLPIPTTYLDWCTRANSHYQNIMSERQMKTFNQGTSRDNLTRGQSFQYTPRRAAPQNDQVYYGEPMDISAVQSTHIKPTFNRKGRPAPQKVGAPGPSYSRPQRPQQTSKPREKGQFKPSQGKDSSKPGKTGYQRPDSASRSVCYRCGQPGHFKNACTTPLAQISEHHIAQLVERFEAAEVGDGEAQEEDQEEEEAPISQVDEEEDPYSTYLAEEGPFDTPVEEQDF</sequence>
<feature type="compositionally biased region" description="Acidic residues" evidence="3">
    <location>
        <begin position="458"/>
        <end position="485"/>
    </location>
</feature>
<protein>
    <recommendedName>
        <fullName evidence="4">CCHC-type domain-containing protein</fullName>
    </recommendedName>
</protein>
<feature type="compositionally biased region" description="Polar residues" evidence="3">
    <location>
        <begin position="378"/>
        <end position="387"/>
    </location>
</feature>
<keyword evidence="2" id="KW-0479">Metal-binding</keyword>
<keyword evidence="2" id="KW-0863">Zinc-finger</keyword>
<keyword evidence="6" id="KW-1185">Reference proteome</keyword>
<feature type="region of interest" description="Disordered" evidence="3">
    <location>
        <begin position="357"/>
        <end position="419"/>
    </location>
</feature>
<reference evidence="5" key="1">
    <citation type="journal article" date="2020" name="Nat. Commun.">
        <title>Large-scale genome sequencing of mycorrhizal fungi provides insights into the early evolution of symbiotic traits.</title>
        <authorList>
            <person name="Miyauchi S."/>
            <person name="Kiss E."/>
            <person name="Kuo A."/>
            <person name="Drula E."/>
            <person name="Kohler A."/>
            <person name="Sanchez-Garcia M."/>
            <person name="Morin E."/>
            <person name="Andreopoulos B."/>
            <person name="Barry K.W."/>
            <person name="Bonito G."/>
            <person name="Buee M."/>
            <person name="Carver A."/>
            <person name="Chen C."/>
            <person name="Cichocki N."/>
            <person name="Clum A."/>
            <person name="Culley D."/>
            <person name="Crous P.W."/>
            <person name="Fauchery L."/>
            <person name="Girlanda M."/>
            <person name="Hayes R.D."/>
            <person name="Keri Z."/>
            <person name="LaButti K."/>
            <person name="Lipzen A."/>
            <person name="Lombard V."/>
            <person name="Magnuson J."/>
            <person name="Maillard F."/>
            <person name="Murat C."/>
            <person name="Nolan M."/>
            <person name="Ohm R.A."/>
            <person name="Pangilinan J."/>
            <person name="Pereira M.F."/>
            <person name="Perotto S."/>
            <person name="Peter M."/>
            <person name="Pfister S."/>
            <person name="Riley R."/>
            <person name="Sitrit Y."/>
            <person name="Stielow J.B."/>
            <person name="Szollosi G."/>
            <person name="Zifcakova L."/>
            <person name="Stursova M."/>
            <person name="Spatafora J.W."/>
            <person name="Tedersoo L."/>
            <person name="Vaario L.M."/>
            <person name="Yamada A."/>
            <person name="Yan M."/>
            <person name="Wang P."/>
            <person name="Xu J."/>
            <person name="Bruns T."/>
            <person name="Baldrian P."/>
            <person name="Vilgalys R."/>
            <person name="Dunand C."/>
            <person name="Henrissat B."/>
            <person name="Grigoriev I.V."/>
            <person name="Hibbett D."/>
            <person name="Nagy L.G."/>
            <person name="Martin F.M."/>
        </authorList>
    </citation>
    <scope>NUCLEOTIDE SEQUENCE</scope>
    <source>
        <strain evidence="5">UH-Tt-Lm1</strain>
    </source>
</reference>
<evidence type="ECO:0000313" key="5">
    <source>
        <dbReference type="EMBL" id="KAF9790702.1"/>
    </source>
</evidence>
<dbReference type="SMART" id="SM00343">
    <property type="entry name" value="ZnF_C2HC"/>
    <property type="match status" value="1"/>
</dbReference>
<dbReference type="PROSITE" id="PS50158">
    <property type="entry name" value="ZF_CCHC"/>
    <property type="match status" value="1"/>
</dbReference>
<proteinExistence type="predicted"/>
<dbReference type="InterPro" id="IPR036875">
    <property type="entry name" value="Znf_CCHC_sf"/>
</dbReference>
<dbReference type="SUPFAM" id="SSF57756">
    <property type="entry name" value="Retrovirus zinc finger-like domains"/>
    <property type="match status" value="1"/>
</dbReference>
<dbReference type="GO" id="GO:0006397">
    <property type="term" value="P:mRNA processing"/>
    <property type="evidence" value="ECO:0007669"/>
    <property type="project" value="UniProtKB-KW"/>
</dbReference>
<feature type="domain" description="CCHC-type" evidence="4">
    <location>
        <begin position="422"/>
        <end position="435"/>
    </location>
</feature>
<keyword evidence="1" id="KW-0507">mRNA processing</keyword>
<feature type="region of interest" description="Disordered" evidence="3">
    <location>
        <begin position="453"/>
        <end position="505"/>
    </location>
</feature>
<comment type="caution">
    <text evidence="5">The sequence shown here is derived from an EMBL/GenBank/DDBJ whole genome shotgun (WGS) entry which is preliminary data.</text>
</comment>
<organism evidence="5 6">
    <name type="scientific">Thelephora terrestris</name>
    <dbReference type="NCBI Taxonomy" id="56493"/>
    <lineage>
        <taxon>Eukaryota</taxon>
        <taxon>Fungi</taxon>
        <taxon>Dikarya</taxon>
        <taxon>Basidiomycota</taxon>
        <taxon>Agaricomycotina</taxon>
        <taxon>Agaricomycetes</taxon>
        <taxon>Thelephorales</taxon>
        <taxon>Thelephoraceae</taxon>
        <taxon>Thelephora</taxon>
    </lineage>
</organism>
<dbReference type="AlphaFoldDB" id="A0A9P6LBG9"/>
<accession>A0A9P6LBG9</accession>
<feature type="region of interest" description="Disordered" evidence="3">
    <location>
        <begin position="1"/>
        <end position="20"/>
    </location>
</feature>
<evidence type="ECO:0000256" key="3">
    <source>
        <dbReference type="SAM" id="MobiDB-lite"/>
    </source>
</evidence>
<dbReference type="InterPro" id="IPR001878">
    <property type="entry name" value="Znf_CCHC"/>
</dbReference>
<dbReference type="Pfam" id="PF00098">
    <property type="entry name" value="zf-CCHC"/>
    <property type="match status" value="1"/>
</dbReference>
<dbReference type="Proteomes" id="UP000736335">
    <property type="component" value="Unassembled WGS sequence"/>
</dbReference>
<dbReference type="Gene3D" id="4.10.60.10">
    <property type="entry name" value="Zinc finger, CCHC-type"/>
    <property type="match status" value="1"/>
</dbReference>
<dbReference type="EMBL" id="WIUZ02000002">
    <property type="protein sequence ID" value="KAF9790702.1"/>
    <property type="molecule type" value="Genomic_DNA"/>
</dbReference>
<evidence type="ECO:0000313" key="6">
    <source>
        <dbReference type="Proteomes" id="UP000736335"/>
    </source>
</evidence>
<reference evidence="5" key="2">
    <citation type="submission" date="2020-11" db="EMBL/GenBank/DDBJ databases">
        <authorList>
            <consortium name="DOE Joint Genome Institute"/>
            <person name="Kuo A."/>
            <person name="Miyauchi S."/>
            <person name="Kiss E."/>
            <person name="Drula E."/>
            <person name="Kohler A."/>
            <person name="Sanchez-Garcia M."/>
            <person name="Andreopoulos B."/>
            <person name="Barry K.W."/>
            <person name="Bonito G."/>
            <person name="Buee M."/>
            <person name="Carver A."/>
            <person name="Chen C."/>
            <person name="Cichocki N."/>
            <person name="Clum A."/>
            <person name="Culley D."/>
            <person name="Crous P.W."/>
            <person name="Fauchery L."/>
            <person name="Girlanda M."/>
            <person name="Hayes R."/>
            <person name="Keri Z."/>
            <person name="Labutti K."/>
            <person name="Lipzen A."/>
            <person name="Lombard V."/>
            <person name="Magnuson J."/>
            <person name="Maillard F."/>
            <person name="Morin E."/>
            <person name="Murat C."/>
            <person name="Nolan M."/>
            <person name="Ohm R."/>
            <person name="Pangilinan J."/>
            <person name="Pereira M."/>
            <person name="Perotto S."/>
            <person name="Peter M."/>
            <person name="Riley R."/>
            <person name="Sitrit Y."/>
            <person name="Stielow B."/>
            <person name="Szollosi G."/>
            <person name="Zifcakova L."/>
            <person name="Stursova M."/>
            <person name="Spatafora J.W."/>
            <person name="Tedersoo L."/>
            <person name="Vaario L.-M."/>
            <person name="Yamada A."/>
            <person name="Yan M."/>
            <person name="Wang P."/>
            <person name="Xu J."/>
            <person name="Bruns T."/>
            <person name="Baldrian P."/>
            <person name="Vilgalys R."/>
            <person name="Henrissat B."/>
            <person name="Grigoriev I.V."/>
            <person name="Hibbett D."/>
            <person name="Nagy L.G."/>
            <person name="Martin F.M."/>
        </authorList>
    </citation>
    <scope>NUCLEOTIDE SEQUENCE</scope>
    <source>
        <strain evidence="5">UH-Tt-Lm1</strain>
    </source>
</reference>
<dbReference type="GO" id="GO:0008270">
    <property type="term" value="F:zinc ion binding"/>
    <property type="evidence" value="ECO:0007669"/>
    <property type="project" value="UniProtKB-KW"/>
</dbReference>